<sequence>METDIGTTGMAAQEDPSTHTTTASAFGDAADNARASATQFTEKERNLRLQAGLLSDKPDMAEAQQRFSQEATAAGETADLRTGMAAGYDALGAVSRGKAS</sequence>
<evidence type="ECO:0000256" key="1">
    <source>
        <dbReference type="SAM" id="MobiDB-lite"/>
    </source>
</evidence>
<evidence type="ECO:0008006" key="4">
    <source>
        <dbReference type="Google" id="ProtNLM"/>
    </source>
</evidence>
<protein>
    <recommendedName>
        <fullName evidence="4">Excreted virulence factor EspC, type VII ESX diderm</fullName>
    </recommendedName>
</protein>
<dbReference type="EMBL" id="FOEF01000030">
    <property type="protein sequence ID" value="SEP53706.1"/>
    <property type="molecule type" value="Genomic_DNA"/>
</dbReference>
<feature type="region of interest" description="Disordered" evidence="1">
    <location>
        <begin position="1"/>
        <end position="27"/>
    </location>
</feature>
<evidence type="ECO:0000313" key="3">
    <source>
        <dbReference type="Proteomes" id="UP000198582"/>
    </source>
</evidence>
<dbReference type="AlphaFoldDB" id="A0A1H8YNH3"/>
<reference evidence="2 3" key="1">
    <citation type="submission" date="2016-10" db="EMBL/GenBank/DDBJ databases">
        <authorList>
            <person name="de Groot N.N."/>
        </authorList>
    </citation>
    <scope>NUCLEOTIDE SEQUENCE [LARGE SCALE GENOMIC DNA]</scope>
    <source>
        <strain evidence="2 3">DSM 44993</strain>
    </source>
</reference>
<evidence type="ECO:0000313" key="2">
    <source>
        <dbReference type="EMBL" id="SEP53706.1"/>
    </source>
</evidence>
<dbReference type="Proteomes" id="UP000198582">
    <property type="component" value="Unassembled WGS sequence"/>
</dbReference>
<name>A0A1H8YNH3_9PSEU</name>
<dbReference type="RefSeq" id="WP_091628539.1">
    <property type="nucleotide sequence ID" value="NZ_FOEF01000030.1"/>
</dbReference>
<keyword evidence="3" id="KW-1185">Reference proteome</keyword>
<organism evidence="2 3">
    <name type="scientific">Amycolatopsis saalfeldensis</name>
    <dbReference type="NCBI Taxonomy" id="394193"/>
    <lineage>
        <taxon>Bacteria</taxon>
        <taxon>Bacillati</taxon>
        <taxon>Actinomycetota</taxon>
        <taxon>Actinomycetes</taxon>
        <taxon>Pseudonocardiales</taxon>
        <taxon>Pseudonocardiaceae</taxon>
        <taxon>Amycolatopsis</taxon>
    </lineage>
</organism>
<accession>A0A1H8YNH3</accession>
<dbReference type="STRING" id="394193.SAMN04489732_1308"/>
<gene>
    <name evidence="2" type="ORF">SAMN04489732_1308</name>
</gene>
<proteinExistence type="predicted"/>